<protein>
    <submittedName>
        <fullName evidence="1">Uncharacterized protein</fullName>
    </submittedName>
</protein>
<reference evidence="1 2" key="1">
    <citation type="journal article" date="2016" name="Nat. Commun.">
        <title>Thousands of microbial genomes shed light on interconnected biogeochemical processes in an aquifer system.</title>
        <authorList>
            <person name="Anantharaman K."/>
            <person name="Brown C.T."/>
            <person name="Hug L.A."/>
            <person name="Sharon I."/>
            <person name="Castelle C.J."/>
            <person name="Probst A.J."/>
            <person name="Thomas B.C."/>
            <person name="Singh A."/>
            <person name="Wilkins M.J."/>
            <person name="Karaoz U."/>
            <person name="Brodie E.L."/>
            <person name="Williams K.H."/>
            <person name="Hubbard S.S."/>
            <person name="Banfield J.F."/>
        </authorList>
    </citation>
    <scope>NUCLEOTIDE SEQUENCE [LARGE SCALE GENOMIC DNA]</scope>
</reference>
<accession>A0A1F5QD51</accession>
<name>A0A1F5QD51_9BACT</name>
<proteinExistence type="predicted"/>
<evidence type="ECO:0000313" key="1">
    <source>
        <dbReference type="EMBL" id="OGF00125.1"/>
    </source>
</evidence>
<organism evidence="1 2">
    <name type="scientific">Candidatus Doudnabacteria bacterium RIFCSPLOWO2_02_FULL_48_13</name>
    <dbReference type="NCBI Taxonomy" id="1817845"/>
    <lineage>
        <taxon>Bacteria</taxon>
        <taxon>Candidatus Doudnaibacteriota</taxon>
    </lineage>
</organism>
<gene>
    <name evidence="1" type="ORF">A3J05_03440</name>
</gene>
<dbReference type="AlphaFoldDB" id="A0A1F5QD51"/>
<dbReference type="Pfam" id="PF12441">
    <property type="entry name" value="CopG_antitoxin"/>
    <property type="match status" value="1"/>
</dbReference>
<dbReference type="Proteomes" id="UP000177235">
    <property type="component" value="Unassembled WGS sequence"/>
</dbReference>
<dbReference type="InterPro" id="IPR022148">
    <property type="entry name" value="CopG_antitoxin"/>
</dbReference>
<dbReference type="EMBL" id="MFFF01000001">
    <property type="protein sequence ID" value="OGF00125.1"/>
    <property type="molecule type" value="Genomic_DNA"/>
</dbReference>
<evidence type="ECO:0000313" key="2">
    <source>
        <dbReference type="Proteomes" id="UP000177235"/>
    </source>
</evidence>
<comment type="caution">
    <text evidence="1">The sequence shown here is derived from an EMBL/GenBank/DDBJ whole genome shotgun (WGS) entry which is preliminary data.</text>
</comment>
<sequence>MKKRLKVPKFKDEDEERAFWDKTDFGDYFEAKDFERAIFPNLKPTAHSISIRIPDYMLYNVKERANAIDIPYQALMKKYIADGIRRDLAMDKKK</sequence>